<feature type="compositionally biased region" description="Pro residues" evidence="1">
    <location>
        <begin position="147"/>
        <end position="157"/>
    </location>
</feature>
<reference evidence="2" key="1">
    <citation type="submission" date="2020-02" db="EMBL/GenBank/DDBJ databases">
        <authorList>
            <person name="Meier V. D."/>
        </authorList>
    </citation>
    <scope>NUCLEOTIDE SEQUENCE</scope>
    <source>
        <strain evidence="2">AVDCRST_MAG49</strain>
    </source>
</reference>
<feature type="compositionally biased region" description="Basic residues" evidence="1">
    <location>
        <begin position="127"/>
        <end position="140"/>
    </location>
</feature>
<feature type="compositionally biased region" description="Low complexity" evidence="1">
    <location>
        <begin position="1"/>
        <end position="10"/>
    </location>
</feature>
<dbReference type="EMBL" id="CADCWG010000130">
    <property type="protein sequence ID" value="CAA9552832.1"/>
    <property type="molecule type" value="Genomic_DNA"/>
</dbReference>
<feature type="compositionally biased region" description="Basic residues" evidence="1">
    <location>
        <begin position="230"/>
        <end position="240"/>
    </location>
</feature>
<evidence type="ECO:0000313" key="2">
    <source>
        <dbReference type="EMBL" id="CAA9552832.1"/>
    </source>
</evidence>
<feature type="compositionally biased region" description="Low complexity" evidence="1">
    <location>
        <begin position="183"/>
        <end position="196"/>
    </location>
</feature>
<feature type="compositionally biased region" description="Low complexity" evidence="1">
    <location>
        <begin position="246"/>
        <end position="258"/>
    </location>
</feature>
<dbReference type="AlphaFoldDB" id="A0A6J4UN81"/>
<organism evidence="2">
    <name type="scientific">uncultured Thermomicrobiales bacterium</name>
    <dbReference type="NCBI Taxonomy" id="1645740"/>
    <lineage>
        <taxon>Bacteria</taxon>
        <taxon>Pseudomonadati</taxon>
        <taxon>Thermomicrobiota</taxon>
        <taxon>Thermomicrobia</taxon>
        <taxon>Thermomicrobiales</taxon>
        <taxon>environmental samples</taxon>
    </lineage>
</organism>
<feature type="compositionally biased region" description="Basic residues" evidence="1">
    <location>
        <begin position="79"/>
        <end position="88"/>
    </location>
</feature>
<feature type="region of interest" description="Disordered" evidence="1">
    <location>
        <begin position="64"/>
        <end position="258"/>
    </location>
</feature>
<feature type="non-terminal residue" evidence="2">
    <location>
        <position position="258"/>
    </location>
</feature>
<protein>
    <submittedName>
        <fullName evidence="2">Uncharacterized protein</fullName>
    </submittedName>
</protein>
<proteinExistence type="predicted"/>
<accession>A0A6J4UN81</accession>
<gene>
    <name evidence="2" type="ORF">AVDCRST_MAG49-1937</name>
</gene>
<feature type="region of interest" description="Disordered" evidence="1">
    <location>
        <begin position="26"/>
        <end position="45"/>
    </location>
</feature>
<feature type="non-terminal residue" evidence="2">
    <location>
        <position position="1"/>
    </location>
</feature>
<sequence>GRQPRGAVPPDARRARAPRWACRAPWAAPAGAARRRRRGHQARLPAGGRRLRLPLAVRATVARREHDDGHLGAGARLLYPRRPRRGRLRPQEGAGQPLPARRRGPEAGRRHARRPHHLRGDGACRAAHVRLLRRGRRRLSALRPRPCRPAGPDPPQPRGRTPAARRARRAAPAARGRARGARLPRPAVAPRGAAAGRGRRLRHGRRLQPPGARRAARHLPGDGQPAARSLPRRAPRRRRPPPGPAARPGRTPRLRGGV</sequence>
<evidence type="ECO:0000256" key="1">
    <source>
        <dbReference type="SAM" id="MobiDB-lite"/>
    </source>
</evidence>
<name>A0A6J4UN81_9BACT</name>
<feature type="region of interest" description="Disordered" evidence="1">
    <location>
        <begin position="1"/>
        <end position="20"/>
    </location>
</feature>
<feature type="compositionally biased region" description="Basic residues" evidence="1">
    <location>
        <begin position="197"/>
        <end position="206"/>
    </location>
</feature>